<dbReference type="AlphaFoldDB" id="A0A327MC75"/>
<dbReference type="InterPro" id="IPR036388">
    <property type="entry name" value="WH-like_DNA-bd_sf"/>
</dbReference>
<dbReference type="PANTHER" id="PTHR30419">
    <property type="entry name" value="HTH-TYPE TRANSCRIPTIONAL REGULATOR YBHD"/>
    <property type="match status" value="1"/>
</dbReference>
<keyword evidence="2" id="KW-0805">Transcription regulation</keyword>
<evidence type="ECO:0000313" key="6">
    <source>
        <dbReference type="EMBL" id="RAI57788.1"/>
    </source>
</evidence>
<dbReference type="CDD" id="cd05466">
    <property type="entry name" value="PBP2_LTTR_substrate"/>
    <property type="match status" value="1"/>
</dbReference>
<sequence>MIEKLEMLLALASERHFGRAAEVVGVTQQSLSAGIKQLEERLGVLLVQRGSRFQGFTAEGEKALEWARRIVGDARAMRQEVRRLSRGLAGHLRIAAIPTALPVVASLTTPFRARHPEVRFTVRSTTSAEILSLLANLEADIGLTYLDNEPLGRVTALPLYRESYRLITAADAPLGRRESVTWAEAAGVPLCLLTPDMQNRRIVDAHLRAAGTEPATALESNSMIVLMTHVRTGRWASILPTVLAGLLGLTEPLRAIPITAPEVSHAIGLVALQRDPALSLVSAFVAEAREAALGLSGSEELPI</sequence>
<dbReference type="InterPro" id="IPR050950">
    <property type="entry name" value="HTH-type_LysR_regulators"/>
</dbReference>
<dbReference type="Gene3D" id="1.10.10.10">
    <property type="entry name" value="Winged helix-like DNA-binding domain superfamily/Winged helix DNA-binding domain"/>
    <property type="match status" value="1"/>
</dbReference>
<dbReference type="OrthoDB" id="9775392at2"/>
<feature type="domain" description="HTH lysR-type" evidence="5">
    <location>
        <begin position="1"/>
        <end position="57"/>
    </location>
</feature>
<reference evidence="7" key="1">
    <citation type="submission" date="2018-06" db="EMBL/GenBank/DDBJ databases">
        <authorList>
            <person name="Khan S.A."/>
        </authorList>
    </citation>
    <scope>NUCLEOTIDE SEQUENCE [LARGE SCALE GENOMIC DNA]</scope>
    <source>
        <strain evidence="7">DB-1506</strain>
    </source>
</reference>
<dbReference type="InterPro" id="IPR036390">
    <property type="entry name" value="WH_DNA-bd_sf"/>
</dbReference>
<dbReference type="Pfam" id="PF00126">
    <property type="entry name" value="HTH_1"/>
    <property type="match status" value="1"/>
</dbReference>
<protein>
    <submittedName>
        <fullName evidence="6">LysR family transcriptional regulator</fullName>
    </submittedName>
</protein>
<evidence type="ECO:0000313" key="7">
    <source>
        <dbReference type="Proteomes" id="UP000249065"/>
    </source>
</evidence>
<evidence type="ECO:0000259" key="5">
    <source>
        <dbReference type="PROSITE" id="PS50931"/>
    </source>
</evidence>
<keyword evidence="7" id="KW-1185">Reference proteome</keyword>
<dbReference type="SUPFAM" id="SSF53850">
    <property type="entry name" value="Periplasmic binding protein-like II"/>
    <property type="match status" value="1"/>
</dbReference>
<dbReference type="InterPro" id="IPR000847">
    <property type="entry name" value="LysR_HTH_N"/>
</dbReference>
<evidence type="ECO:0000256" key="2">
    <source>
        <dbReference type="ARBA" id="ARBA00023015"/>
    </source>
</evidence>
<dbReference type="Pfam" id="PF03466">
    <property type="entry name" value="LysR_substrate"/>
    <property type="match status" value="1"/>
</dbReference>
<gene>
    <name evidence="6" type="ORF">DOO78_17390</name>
</gene>
<proteinExistence type="inferred from homology"/>
<dbReference type="GO" id="GO:0003700">
    <property type="term" value="F:DNA-binding transcription factor activity"/>
    <property type="evidence" value="ECO:0007669"/>
    <property type="project" value="InterPro"/>
</dbReference>
<dbReference type="RefSeq" id="WP_111471131.1">
    <property type="nucleotide sequence ID" value="NZ_QLIX01000014.1"/>
</dbReference>
<dbReference type="GO" id="GO:0003677">
    <property type="term" value="F:DNA binding"/>
    <property type="evidence" value="ECO:0007669"/>
    <property type="project" value="UniProtKB-KW"/>
</dbReference>
<evidence type="ECO:0000256" key="4">
    <source>
        <dbReference type="ARBA" id="ARBA00023163"/>
    </source>
</evidence>
<keyword evidence="4" id="KW-0804">Transcription</keyword>
<dbReference type="EMBL" id="QLIX01000014">
    <property type="protein sequence ID" value="RAI57788.1"/>
    <property type="molecule type" value="Genomic_DNA"/>
</dbReference>
<organism evidence="6 7">
    <name type="scientific">Roseicella frigidaeris</name>
    <dbReference type="NCBI Taxonomy" id="2230885"/>
    <lineage>
        <taxon>Bacteria</taxon>
        <taxon>Pseudomonadati</taxon>
        <taxon>Pseudomonadota</taxon>
        <taxon>Alphaproteobacteria</taxon>
        <taxon>Acetobacterales</taxon>
        <taxon>Roseomonadaceae</taxon>
        <taxon>Roseicella</taxon>
    </lineage>
</organism>
<evidence type="ECO:0000256" key="1">
    <source>
        <dbReference type="ARBA" id="ARBA00009437"/>
    </source>
</evidence>
<dbReference type="PROSITE" id="PS50931">
    <property type="entry name" value="HTH_LYSR"/>
    <property type="match status" value="1"/>
</dbReference>
<dbReference type="SUPFAM" id="SSF46785">
    <property type="entry name" value="Winged helix' DNA-binding domain"/>
    <property type="match status" value="1"/>
</dbReference>
<comment type="caution">
    <text evidence="6">The sequence shown here is derived from an EMBL/GenBank/DDBJ whole genome shotgun (WGS) entry which is preliminary data.</text>
</comment>
<dbReference type="Gene3D" id="3.40.190.290">
    <property type="match status" value="1"/>
</dbReference>
<dbReference type="PANTHER" id="PTHR30419:SF31">
    <property type="entry name" value="BLR3139 PROTEIN"/>
    <property type="match status" value="1"/>
</dbReference>
<dbReference type="Proteomes" id="UP000249065">
    <property type="component" value="Unassembled WGS sequence"/>
</dbReference>
<evidence type="ECO:0000256" key="3">
    <source>
        <dbReference type="ARBA" id="ARBA00023125"/>
    </source>
</evidence>
<comment type="similarity">
    <text evidence="1">Belongs to the LysR transcriptional regulatory family.</text>
</comment>
<name>A0A327MC75_9PROT</name>
<accession>A0A327MC75</accession>
<dbReference type="PRINTS" id="PR00039">
    <property type="entry name" value="HTHLYSR"/>
</dbReference>
<keyword evidence="3" id="KW-0238">DNA-binding</keyword>
<dbReference type="GO" id="GO:0005829">
    <property type="term" value="C:cytosol"/>
    <property type="evidence" value="ECO:0007669"/>
    <property type="project" value="TreeGrafter"/>
</dbReference>
<dbReference type="InterPro" id="IPR005119">
    <property type="entry name" value="LysR_subst-bd"/>
</dbReference>